<evidence type="ECO:0000256" key="9">
    <source>
        <dbReference type="SAM" id="MobiDB-lite"/>
    </source>
</evidence>
<evidence type="ECO:0000256" key="8">
    <source>
        <dbReference type="RuleBase" id="RU366063"/>
    </source>
</evidence>
<dbReference type="EMBL" id="CAJNOV010017228">
    <property type="protein sequence ID" value="CAF1605044.1"/>
    <property type="molecule type" value="Genomic_DNA"/>
</dbReference>
<evidence type="ECO:0000256" key="6">
    <source>
        <dbReference type="ARBA" id="ARBA00023121"/>
    </source>
</evidence>
<evidence type="ECO:0000259" key="10">
    <source>
        <dbReference type="Pfam" id="PF08511"/>
    </source>
</evidence>
<accession>A0A816F1H8</accession>
<feature type="region of interest" description="Disordered" evidence="9">
    <location>
        <begin position="71"/>
        <end position="91"/>
    </location>
</feature>
<dbReference type="InterPro" id="IPR013718">
    <property type="entry name" value="COQ9_C"/>
</dbReference>
<dbReference type="Proteomes" id="UP000681967">
    <property type="component" value="Unassembled WGS sequence"/>
</dbReference>
<evidence type="ECO:0000256" key="3">
    <source>
        <dbReference type="ARBA" id="ARBA00010766"/>
    </source>
</evidence>
<keyword evidence="4 8" id="KW-0831">Ubiquinone biosynthesis</keyword>
<dbReference type="GO" id="GO:0005743">
    <property type="term" value="C:mitochondrial inner membrane"/>
    <property type="evidence" value="ECO:0007669"/>
    <property type="project" value="TreeGrafter"/>
</dbReference>
<evidence type="ECO:0000313" key="15">
    <source>
        <dbReference type="Proteomes" id="UP000663834"/>
    </source>
</evidence>
<keyword evidence="5" id="KW-0809">Transit peptide</keyword>
<evidence type="ECO:0000313" key="11">
    <source>
        <dbReference type="EMBL" id="CAF1605044.1"/>
    </source>
</evidence>
<comment type="pathway">
    <text evidence="2 8">Cofactor biosynthesis; ubiquinone biosynthesis.</text>
</comment>
<dbReference type="PANTHER" id="PTHR21427:SF19">
    <property type="entry name" value="UBIQUINONE BIOSYNTHESIS PROTEIN COQ9, MITOCHONDRIAL"/>
    <property type="match status" value="1"/>
</dbReference>
<evidence type="ECO:0000256" key="5">
    <source>
        <dbReference type="ARBA" id="ARBA00022946"/>
    </source>
</evidence>
<dbReference type="InterPro" id="IPR012762">
    <property type="entry name" value="Ubiq_biosynth_COQ9"/>
</dbReference>
<comment type="caution">
    <text evidence="12">The sequence shown here is derived from an EMBL/GenBank/DDBJ whole genome shotgun (WGS) entry which is preliminary data.</text>
</comment>
<evidence type="ECO:0000313" key="13">
    <source>
        <dbReference type="EMBL" id="CAF3888383.1"/>
    </source>
</evidence>
<name>A0A816F1H8_9BILA</name>
<evidence type="ECO:0000313" key="12">
    <source>
        <dbReference type="EMBL" id="CAF1653453.1"/>
    </source>
</evidence>
<dbReference type="Proteomes" id="UP000663855">
    <property type="component" value="Unassembled WGS sequence"/>
</dbReference>
<reference evidence="12" key="1">
    <citation type="submission" date="2021-02" db="EMBL/GenBank/DDBJ databases">
        <authorList>
            <person name="Nowell W R."/>
        </authorList>
    </citation>
    <scope>NUCLEOTIDE SEQUENCE</scope>
</reference>
<comment type="subcellular location">
    <subcellularLocation>
        <location evidence="1 8">Mitochondrion</location>
    </subcellularLocation>
</comment>
<evidence type="ECO:0000313" key="14">
    <source>
        <dbReference type="EMBL" id="CAF4182840.1"/>
    </source>
</evidence>
<dbReference type="EMBL" id="CAJNOW010016943">
    <property type="protein sequence ID" value="CAF1653453.1"/>
    <property type="molecule type" value="Genomic_DNA"/>
</dbReference>
<gene>
    <name evidence="13" type="ORF">BYL167_LOCUS7820</name>
    <name evidence="11" type="ORF">CJN711_LOCUS35793</name>
    <name evidence="14" type="ORF">GIL414_LOCUS20869</name>
    <name evidence="12" type="ORF">KQP761_LOCUS30438</name>
</gene>
<evidence type="ECO:0000256" key="7">
    <source>
        <dbReference type="ARBA" id="ARBA00023128"/>
    </source>
</evidence>
<feature type="domain" description="COQ9 C-terminal" evidence="10">
    <location>
        <begin position="206"/>
        <end position="274"/>
    </location>
</feature>
<dbReference type="GO" id="GO:0006744">
    <property type="term" value="P:ubiquinone biosynthetic process"/>
    <property type="evidence" value="ECO:0007669"/>
    <property type="project" value="UniProtKB-UniRule"/>
</dbReference>
<dbReference type="OrthoDB" id="619536at2759"/>
<dbReference type="Gene3D" id="1.10.357.10">
    <property type="entry name" value="Tetracycline Repressor, domain 2"/>
    <property type="match status" value="1"/>
</dbReference>
<dbReference type="GO" id="GO:0008289">
    <property type="term" value="F:lipid binding"/>
    <property type="evidence" value="ECO:0007669"/>
    <property type="project" value="UniProtKB-UniRule"/>
</dbReference>
<evidence type="ECO:0000256" key="4">
    <source>
        <dbReference type="ARBA" id="ARBA00022688"/>
    </source>
</evidence>
<dbReference type="NCBIfam" id="TIGR02396">
    <property type="entry name" value="diverge_rpsU"/>
    <property type="match status" value="1"/>
</dbReference>
<dbReference type="EMBL" id="CAJOBJ010015599">
    <property type="protein sequence ID" value="CAF4182840.1"/>
    <property type="molecule type" value="Genomic_DNA"/>
</dbReference>
<evidence type="ECO:0000256" key="2">
    <source>
        <dbReference type="ARBA" id="ARBA00004749"/>
    </source>
</evidence>
<keyword evidence="7 8" id="KW-0496">Mitochondrion</keyword>
<feature type="compositionally biased region" description="Low complexity" evidence="9">
    <location>
        <begin position="71"/>
        <end position="85"/>
    </location>
</feature>
<keyword evidence="6 8" id="KW-0446">Lipid-binding</keyword>
<comment type="function">
    <text evidence="8">Membrane-associated protein that warps the membrane surface to access and bind aromatic isoprenes with high specificity, including ubiquinone (CoQ) isoprene intermediates and presents them directly to Coq7, therefore facilitating the Coq7-mediated hydroxylase step. Participates in the biosynthesis of coenzyme Q, also named ubiquinone, an essential lipid-soluble electron transporter for aerobic cellular respiration.</text>
</comment>
<dbReference type="AlphaFoldDB" id="A0A816F1H8"/>
<evidence type="ECO:0000256" key="1">
    <source>
        <dbReference type="ARBA" id="ARBA00004173"/>
    </source>
</evidence>
<protein>
    <recommendedName>
        <fullName evidence="8">Ubiquinone biosynthesis protein</fullName>
    </recommendedName>
</protein>
<organism evidence="12 15">
    <name type="scientific">Rotaria magnacalcarata</name>
    <dbReference type="NCBI Taxonomy" id="392030"/>
    <lineage>
        <taxon>Eukaryota</taxon>
        <taxon>Metazoa</taxon>
        <taxon>Spiralia</taxon>
        <taxon>Gnathifera</taxon>
        <taxon>Rotifera</taxon>
        <taxon>Eurotatoria</taxon>
        <taxon>Bdelloidea</taxon>
        <taxon>Philodinida</taxon>
        <taxon>Philodinidae</taxon>
        <taxon>Rotaria</taxon>
    </lineage>
</organism>
<dbReference type="UniPathway" id="UPA00232"/>
<dbReference type="PANTHER" id="PTHR21427">
    <property type="entry name" value="UBIQUINONE BIOSYNTHESIS PROTEIN COQ9, MITOCHONDRIAL"/>
    <property type="match status" value="1"/>
</dbReference>
<comment type="similarity">
    <text evidence="3 8">Belongs to the COQ9 family.</text>
</comment>
<dbReference type="EMBL" id="CAJOBH010002071">
    <property type="protein sequence ID" value="CAF3888383.1"/>
    <property type="molecule type" value="Genomic_DNA"/>
</dbReference>
<sequence length="305" mass="34246">MQRLLTLRVGTSRLNRAVNLCQLNSNKLTFKRYATNGQPKETIDPLPKNTVKLTGSENVRSVYGALASATETKNNTNTSNKTSASQDAPFQSESDLRDNVLRESLKFVEELGWTIDAIRAGIRTSNQSSTIEGLFSSGYDLVDYFQRDANSKMSAYMKEQVKKGEIQGTRLLIDSLKYRLGLVIPYASTWGQAMAQGALPQNSMRSWKSILELSSDAWHGIGDTSTDINWYTKRLVVATVYKSAEVYMLQDQSQEKLDTMDFLERRLNDFQTLGSLRNTMTKSLSDTAQITSGIFSVIRNLTSRR</sequence>
<proteinExistence type="inferred from homology"/>
<dbReference type="Pfam" id="PF08511">
    <property type="entry name" value="COQ9"/>
    <property type="match status" value="1"/>
</dbReference>
<dbReference type="Proteomes" id="UP000663834">
    <property type="component" value="Unassembled WGS sequence"/>
</dbReference>
<dbReference type="Proteomes" id="UP000681720">
    <property type="component" value="Unassembled WGS sequence"/>
</dbReference>